<accession>A0A4Q9H6E8</accession>
<reference evidence="1 2" key="1">
    <citation type="submission" date="2019-02" db="EMBL/GenBank/DDBJ databases">
        <title>Pedobacter kyonggii whole genome sequence analysis.</title>
        <authorList>
            <person name="Dahal R.H."/>
        </authorList>
    </citation>
    <scope>NUCLEOTIDE SEQUENCE [LARGE SCALE GENOMIC DNA]</scope>
    <source>
        <strain evidence="1 2">K-4-11-1</strain>
    </source>
</reference>
<comment type="caution">
    <text evidence="1">The sequence shown here is derived from an EMBL/GenBank/DDBJ whole genome shotgun (WGS) entry which is preliminary data.</text>
</comment>
<proteinExistence type="predicted"/>
<evidence type="ECO:0008006" key="3">
    <source>
        <dbReference type="Google" id="ProtNLM"/>
    </source>
</evidence>
<keyword evidence="2" id="KW-1185">Reference proteome</keyword>
<dbReference type="Proteomes" id="UP000291819">
    <property type="component" value="Unassembled WGS sequence"/>
</dbReference>
<dbReference type="EMBL" id="SIXF01000058">
    <property type="protein sequence ID" value="TBO35943.1"/>
    <property type="molecule type" value="Genomic_DNA"/>
</dbReference>
<gene>
    <name evidence="1" type="ORF">EYS08_25385</name>
</gene>
<dbReference type="RefSeq" id="WP_131032687.1">
    <property type="nucleotide sequence ID" value="NZ_SIXF01000058.1"/>
</dbReference>
<evidence type="ECO:0000313" key="2">
    <source>
        <dbReference type="Proteomes" id="UP000291819"/>
    </source>
</evidence>
<protein>
    <recommendedName>
        <fullName evidence="3">DUF3467 domain-containing protein</fullName>
    </recommendedName>
</protein>
<dbReference type="AlphaFoldDB" id="A0A4Q9H6E8"/>
<evidence type="ECO:0000313" key="1">
    <source>
        <dbReference type="EMBL" id="TBO35943.1"/>
    </source>
</evidence>
<name>A0A4Q9H6E8_9SPHI</name>
<organism evidence="1 2">
    <name type="scientific">Pedobacter kyonggii</name>
    <dbReference type="NCBI Taxonomy" id="1926871"/>
    <lineage>
        <taxon>Bacteria</taxon>
        <taxon>Pseudomonadati</taxon>
        <taxon>Bacteroidota</taxon>
        <taxon>Sphingobacteriia</taxon>
        <taxon>Sphingobacteriales</taxon>
        <taxon>Sphingobacteriaceae</taxon>
        <taxon>Pedobacter</taxon>
    </lineage>
</organism>
<sequence>MESKIEAQPNPKILNIPDLMKEDIPSFFANGFQAGFTMSDAHLIFKAHNEPQFIVNLGLPALKSLYSNIAQLLSTYEKVTGEKIVSMEELNKKVDLSQIKK</sequence>